<dbReference type="Pfam" id="PF07992">
    <property type="entry name" value="Pyr_redox_2"/>
    <property type="match status" value="1"/>
</dbReference>
<dbReference type="Proteomes" id="UP000694308">
    <property type="component" value="Unassembled WGS sequence"/>
</dbReference>
<feature type="domain" description="Dihydroprymidine dehydrogenase" evidence="2">
    <location>
        <begin position="7"/>
        <end position="96"/>
    </location>
</feature>
<accession>A0A949TUB7</accession>
<evidence type="ECO:0000259" key="2">
    <source>
        <dbReference type="Pfam" id="PF14691"/>
    </source>
</evidence>
<reference evidence="3" key="1">
    <citation type="submission" date="2020-12" db="EMBL/GenBank/DDBJ databases">
        <title>Clostridium thailandense sp. nov., a novel acetogenic bacterium isolated from peat land soil in Thailand.</title>
        <authorList>
            <person name="Chaikitkaew S."/>
            <person name="Birkeland N.K."/>
        </authorList>
    </citation>
    <scope>NUCLEOTIDE SEQUENCE</scope>
    <source>
        <strain evidence="3">PL3</strain>
    </source>
</reference>
<evidence type="ECO:0000313" key="4">
    <source>
        <dbReference type="Proteomes" id="UP000694308"/>
    </source>
</evidence>
<keyword evidence="4" id="KW-1185">Reference proteome</keyword>
<dbReference type="EMBL" id="JAEEGC010000050">
    <property type="protein sequence ID" value="MBV7273596.1"/>
    <property type="molecule type" value="Genomic_DNA"/>
</dbReference>
<dbReference type="GO" id="GO:0016491">
    <property type="term" value="F:oxidoreductase activity"/>
    <property type="evidence" value="ECO:0007669"/>
    <property type="project" value="InterPro"/>
</dbReference>
<evidence type="ECO:0000313" key="3">
    <source>
        <dbReference type="EMBL" id="MBV7273596.1"/>
    </source>
</evidence>
<dbReference type="InterPro" id="IPR023753">
    <property type="entry name" value="FAD/NAD-binding_dom"/>
</dbReference>
<comment type="caution">
    <text evidence="3">The sequence shown here is derived from an EMBL/GenBank/DDBJ whole genome shotgun (WGS) entry which is preliminary data.</text>
</comment>
<gene>
    <name evidence="3" type="ORF">I6U48_11810</name>
</gene>
<sequence length="416" mass="46178">MDKKNLLLNEADRCLLCKKPNCKDSCPICTPIPEIISLYKEDRIMEAGKILFKNNPLSVVCSLVCVHEDQCMGSCVRGIKGEAIKFHEIEHEISKRYLEEVRFENVKKDKDRIAIVGGGPAGITIAFILAERGYKVTIFDAHEKIGGVLRYGIPEYRLPKKIIDIIEDRLVELGVKIRPNTLIGPVISLDRLFEDGYKAAFIGTGVWNPRTLNIKGETLGNVHFAIDYLKSPQTYRLGEKVAVIGAGNVAMDVARSAKRLGAKEVTIVYRSDFEQMTATKHELEEAKNDGVKFELFRSPIELTEEGIRLAVTENVVDSDGKMQIKTAQGKEEFFECNSIIIAISQSPKTNIVSNTTELSTNKWGLLITDEKGNTTKKGTFASGDVVTGARTVVEAAVHAKIVAETIEEYCKAEHNM</sequence>
<dbReference type="Pfam" id="PF13450">
    <property type="entry name" value="NAD_binding_8"/>
    <property type="match status" value="1"/>
</dbReference>
<proteinExistence type="predicted"/>
<organism evidence="3 4">
    <name type="scientific">Clostridium thailandense</name>
    <dbReference type="NCBI Taxonomy" id="2794346"/>
    <lineage>
        <taxon>Bacteria</taxon>
        <taxon>Bacillati</taxon>
        <taxon>Bacillota</taxon>
        <taxon>Clostridia</taxon>
        <taxon>Eubacteriales</taxon>
        <taxon>Clostridiaceae</taxon>
        <taxon>Clostridium</taxon>
    </lineage>
</organism>
<dbReference type="PANTHER" id="PTHR42783:SF3">
    <property type="entry name" value="GLUTAMATE SYNTHASE [NADPH] SMALL CHAIN-RELATED"/>
    <property type="match status" value="1"/>
</dbReference>
<dbReference type="InterPro" id="IPR028261">
    <property type="entry name" value="DPD_II"/>
</dbReference>
<dbReference type="PANTHER" id="PTHR42783">
    <property type="entry name" value="GLUTAMATE SYNTHASE [NADPH] SMALL CHAIN"/>
    <property type="match status" value="1"/>
</dbReference>
<protein>
    <submittedName>
        <fullName evidence="3">NAD(P)-dependent oxidoreductase</fullName>
    </submittedName>
</protein>
<dbReference type="RefSeq" id="WP_218320665.1">
    <property type="nucleotide sequence ID" value="NZ_JAEEGC010000050.1"/>
</dbReference>
<dbReference type="AlphaFoldDB" id="A0A949TUB7"/>
<dbReference type="Pfam" id="PF14691">
    <property type="entry name" value="Fer4_20"/>
    <property type="match status" value="1"/>
</dbReference>
<feature type="domain" description="FAD/NAD(P)-binding" evidence="1">
    <location>
        <begin position="193"/>
        <end position="396"/>
    </location>
</feature>
<evidence type="ECO:0000259" key="1">
    <source>
        <dbReference type="Pfam" id="PF07992"/>
    </source>
</evidence>
<name>A0A949TUB7_9CLOT</name>